<protein>
    <submittedName>
        <fullName evidence="2">DNA, contig: SP661</fullName>
    </submittedName>
</protein>
<dbReference type="GeneID" id="78527708"/>
<gene>
    <name evidence="2" type="ORF">SP6_61_00610</name>
</gene>
<dbReference type="AlphaFoldDB" id="A0A0C9NHB7"/>
<dbReference type="PANTHER" id="PTHR42879">
    <property type="entry name" value="3-OXOACYL-(ACYL-CARRIER-PROTEIN) REDUCTASE"/>
    <property type="match status" value="1"/>
</dbReference>
<dbReference type="InterPro" id="IPR002347">
    <property type="entry name" value="SDR_fam"/>
</dbReference>
<organism evidence="2 3">
    <name type="scientific">Sphingomonas paucimobilis NBRC 13935</name>
    <dbReference type="NCBI Taxonomy" id="1219050"/>
    <lineage>
        <taxon>Bacteria</taxon>
        <taxon>Pseudomonadati</taxon>
        <taxon>Pseudomonadota</taxon>
        <taxon>Alphaproteobacteria</taxon>
        <taxon>Sphingomonadales</taxon>
        <taxon>Sphingomonadaceae</taxon>
        <taxon>Sphingomonas</taxon>
    </lineage>
</organism>
<dbReference type="Proteomes" id="UP000032025">
    <property type="component" value="Unassembled WGS sequence"/>
</dbReference>
<dbReference type="Gene3D" id="3.40.50.720">
    <property type="entry name" value="NAD(P)-binding Rossmann-like Domain"/>
    <property type="match status" value="1"/>
</dbReference>
<reference evidence="2 3" key="1">
    <citation type="submission" date="2014-08" db="EMBL/GenBank/DDBJ databases">
        <title>Whole genome shotgun sequence of Sphingomonas paucimobilis NBRC 13935.</title>
        <authorList>
            <person name="Hosoyama A."/>
            <person name="Hashimoto M."/>
            <person name="Hosoyama Y."/>
            <person name="Noguchi M."/>
            <person name="Uohara A."/>
            <person name="Ohji S."/>
            <person name="Katano-Makiyama Y."/>
            <person name="Ichikawa N."/>
            <person name="Kimura A."/>
            <person name="Yamazoe A."/>
            <person name="Fujita N."/>
        </authorList>
    </citation>
    <scope>NUCLEOTIDE SEQUENCE [LARGE SCALE GENOMIC DNA]</scope>
    <source>
        <strain evidence="2 3">NBRC 13935</strain>
    </source>
</reference>
<name>A0A0C9NHB7_SPHPI</name>
<dbReference type="InterPro" id="IPR050259">
    <property type="entry name" value="SDR"/>
</dbReference>
<dbReference type="EMBL" id="BBJS01000061">
    <property type="protein sequence ID" value="GAN15612.1"/>
    <property type="molecule type" value="Genomic_DNA"/>
</dbReference>
<dbReference type="InterPro" id="IPR036291">
    <property type="entry name" value="NAD(P)-bd_dom_sf"/>
</dbReference>
<proteinExistence type="inferred from homology"/>
<evidence type="ECO:0000313" key="2">
    <source>
        <dbReference type="EMBL" id="GAN15612.1"/>
    </source>
</evidence>
<evidence type="ECO:0000313" key="3">
    <source>
        <dbReference type="Proteomes" id="UP000032025"/>
    </source>
</evidence>
<sequence>MSLNLGIEGRTAIVTGGSVGIGKETARKLAQAGVNVTIAARTKATLDAAAEELRADTSGTIDAITVDTTDMASVRALVDGTADRHGGVHILVNCAAAPGGLVRNAIEEADEKNLLLDLNTKLLGYFRMCKACVPHMRRAQWGRIVNVGGLTARCTEALSGMRNTALVHLTKTLSDEVGRDGITVNIIHPGVTRTEHVEHWFADMAKAEGITYDAFVKREAGDPAAIRRMLEVSEVADPIVFLASSLGSGITGESIAVDGGLSRAVFL</sequence>
<comment type="caution">
    <text evidence="2">The sequence shown here is derived from an EMBL/GenBank/DDBJ whole genome shotgun (WGS) entry which is preliminary data.</text>
</comment>
<dbReference type="Pfam" id="PF13561">
    <property type="entry name" value="adh_short_C2"/>
    <property type="match status" value="1"/>
</dbReference>
<dbReference type="PRINTS" id="PR00081">
    <property type="entry name" value="GDHRDH"/>
</dbReference>
<comment type="similarity">
    <text evidence="1">Belongs to the short-chain dehydrogenases/reductases (SDR) family.</text>
</comment>
<keyword evidence="3" id="KW-1185">Reference proteome</keyword>
<dbReference type="RefSeq" id="WP_007405566.1">
    <property type="nucleotide sequence ID" value="NZ_BBJS01000061.1"/>
</dbReference>
<dbReference type="SUPFAM" id="SSF51735">
    <property type="entry name" value="NAD(P)-binding Rossmann-fold domains"/>
    <property type="match status" value="1"/>
</dbReference>
<accession>A0A0C9NHB7</accession>
<evidence type="ECO:0000256" key="1">
    <source>
        <dbReference type="ARBA" id="ARBA00006484"/>
    </source>
</evidence>